<evidence type="ECO:0000259" key="2">
    <source>
        <dbReference type="PROSITE" id="PS50943"/>
    </source>
</evidence>
<dbReference type="InterPro" id="IPR011990">
    <property type="entry name" value="TPR-like_helical_dom_sf"/>
</dbReference>
<dbReference type="InterPro" id="IPR001387">
    <property type="entry name" value="Cro/C1-type_HTH"/>
</dbReference>
<dbReference type="PRINTS" id="PR00364">
    <property type="entry name" value="DISEASERSIST"/>
</dbReference>
<dbReference type="AlphaFoldDB" id="A0AA90H8W5"/>
<accession>A0AA90H8W5</accession>
<dbReference type="PROSITE" id="PS50943">
    <property type="entry name" value="HTH_CROC1"/>
    <property type="match status" value="1"/>
</dbReference>
<evidence type="ECO:0000256" key="1">
    <source>
        <dbReference type="SAM" id="MobiDB-lite"/>
    </source>
</evidence>
<dbReference type="InterPro" id="IPR019734">
    <property type="entry name" value="TPR_rpt"/>
</dbReference>
<dbReference type="Pfam" id="PF13191">
    <property type="entry name" value="AAA_16"/>
    <property type="match status" value="1"/>
</dbReference>
<dbReference type="InterPro" id="IPR041664">
    <property type="entry name" value="AAA_16"/>
</dbReference>
<proteinExistence type="predicted"/>
<feature type="region of interest" description="Disordered" evidence="1">
    <location>
        <begin position="1"/>
        <end position="58"/>
    </location>
</feature>
<dbReference type="Gene3D" id="3.40.50.300">
    <property type="entry name" value="P-loop containing nucleotide triphosphate hydrolases"/>
    <property type="match status" value="1"/>
</dbReference>
<dbReference type="Gene3D" id="1.10.10.10">
    <property type="entry name" value="Winged helix-like DNA-binding domain superfamily/Winged helix DNA-binding domain"/>
    <property type="match status" value="1"/>
</dbReference>
<sequence length="910" mass="99819">MGVTAAWGEGEAHRRPAERGGRDRTTNELRDCGNHGRGGAGAGERSPVEARRADDHNTAPGAAFAATLLRWRRARKMSQSALANQMGYDRSYVSQMESGRQAPTEDFARRADAVFQSDGTLWRLWCMYAAERGEGRRPAHMQPESPRHQDGYRTPPPSQLPHSVVDFVGRDEQLAQLKALVESGGHRTGSVLIVTIAGAGGVGKTALALHWAHQLRDLFPDGNLFADLRGFSSDPRLDPAEVLDTFLRGLGVPPEDVPGDARERATLFRSVLADRRVIILLDNAATAEQVRPLLPGASRSLVLVTSRDRLKALRAFDGACSILLGPLAEQDTVTLLRKVAGASRAGDEAEQWNLLARSCGGHPLTARMLADHAAHHPFTPLEEMAIDVEDGRPGIWRLLATAYHGPTSLQNAFALSYDALPSEAARLFRLLGLHPGVVISSPAAAVLSGREPRYTRGLLELLADVSLLEIAGQDRYRFHDLLRAYADDLAHATETVAEVDAARHRLLLWYLGSAAAAQRMIAPDFRAVTRYVSPHRVNPKEFADAREAVKWCEAEGQNLLAAARVAAAAGLDDMVWRFPEALQRYHIRRQPYEEWIALGELGLAAALRTDDAYGQAEMHNTLGVARVHLRDYEASLRHHSEALALRRRLSDEYGVSVSLNNLGFPYLKLRRFGDAQSCFTDAVTQARRIGDRGRQQISLLNLGHLENERSRPAAAIEPLLESLAIAENLQNGFGERAALGELSCAYAGLGRVSDATEAVQRGLAITVHELPAELAYVLSLFGRALCLPGHLESALGLLCDAELIFHDGNDRQRRAKALTDIGRAQQALHHLDAAAETYRLAADLHEAEGDYWRYAETLWLLGDVLVQQGRAEAARWSWEEGLVQLKGLTDPAALELRRCIAHTLSETPRT</sequence>
<organism evidence="3">
    <name type="scientific">Streptantibioticus silvisoli</name>
    <dbReference type="NCBI Taxonomy" id="2705255"/>
    <lineage>
        <taxon>Bacteria</taxon>
        <taxon>Bacillati</taxon>
        <taxon>Actinomycetota</taxon>
        <taxon>Actinomycetes</taxon>
        <taxon>Kitasatosporales</taxon>
        <taxon>Streptomycetaceae</taxon>
        <taxon>Streptantibioticus</taxon>
    </lineage>
</organism>
<dbReference type="Pfam" id="PF13560">
    <property type="entry name" value="HTH_31"/>
    <property type="match status" value="1"/>
</dbReference>
<dbReference type="SUPFAM" id="SSF47413">
    <property type="entry name" value="lambda repressor-like DNA-binding domains"/>
    <property type="match status" value="1"/>
</dbReference>
<dbReference type="SMART" id="SM00028">
    <property type="entry name" value="TPR"/>
    <property type="match status" value="5"/>
</dbReference>
<dbReference type="SUPFAM" id="SSF48452">
    <property type="entry name" value="TPR-like"/>
    <property type="match status" value="2"/>
</dbReference>
<dbReference type="SUPFAM" id="SSF52540">
    <property type="entry name" value="P-loop containing nucleoside triphosphate hydrolases"/>
    <property type="match status" value="1"/>
</dbReference>
<dbReference type="EMBL" id="JABXJJ020000059">
    <property type="protein sequence ID" value="MDI5974061.1"/>
    <property type="molecule type" value="Genomic_DNA"/>
</dbReference>
<dbReference type="CDD" id="cd00093">
    <property type="entry name" value="HTH_XRE"/>
    <property type="match status" value="1"/>
</dbReference>
<dbReference type="PANTHER" id="PTHR47691">
    <property type="entry name" value="REGULATOR-RELATED"/>
    <property type="match status" value="1"/>
</dbReference>
<dbReference type="GO" id="GO:0003677">
    <property type="term" value="F:DNA binding"/>
    <property type="evidence" value="ECO:0007669"/>
    <property type="project" value="InterPro"/>
</dbReference>
<gene>
    <name evidence="3" type="ORF">POF50_032750</name>
</gene>
<dbReference type="InterPro" id="IPR036388">
    <property type="entry name" value="WH-like_DNA-bd_sf"/>
</dbReference>
<dbReference type="InterPro" id="IPR027417">
    <property type="entry name" value="P-loop_NTPase"/>
</dbReference>
<dbReference type="InterPro" id="IPR010982">
    <property type="entry name" value="Lambda_DNA-bd_dom_sf"/>
</dbReference>
<feature type="compositionally biased region" description="Basic and acidic residues" evidence="1">
    <location>
        <begin position="10"/>
        <end position="34"/>
    </location>
</feature>
<feature type="domain" description="HTH cro/C1-type" evidence="2">
    <location>
        <begin position="68"/>
        <end position="122"/>
    </location>
</feature>
<feature type="region of interest" description="Disordered" evidence="1">
    <location>
        <begin position="135"/>
        <end position="156"/>
    </location>
</feature>
<dbReference type="Gene3D" id="1.10.260.40">
    <property type="entry name" value="lambda repressor-like DNA-binding domains"/>
    <property type="match status" value="1"/>
</dbReference>
<evidence type="ECO:0000313" key="3">
    <source>
        <dbReference type="EMBL" id="MDI5974061.1"/>
    </source>
</evidence>
<dbReference type="GO" id="GO:0043531">
    <property type="term" value="F:ADP binding"/>
    <property type="evidence" value="ECO:0007669"/>
    <property type="project" value="InterPro"/>
</dbReference>
<reference evidence="3" key="1">
    <citation type="submission" date="2023-05" db="EMBL/GenBank/DDBJ databases">
        <title>Streptantibioticus silvisoli sp. nov., acidotolerant actinomycetes 1 from pine litter.</title>
        <authorList>
            <person name="Swiecimska M."/>
            <person name="Golinska P."/>
            <person name="Sangal V."/>
            <person name="Wachnowicz B."/>
            <person name="Goodfellow M."/>
        </authorList>
    </citation>
    <scope>NUCLEOTIDE SEQUENCE</scope>
    <source>
        <strain evidence="3">SL13</strain>
    </source>
</reference>
<comment type="caution">
    <text evidence="3">The sequence shown here is derived from an EMBL/GenBank/DDBJ whole genome shotgun (WGS) entry which is preliminary data.</text>
</comment>
<dbReference type="Gene3D" id="1.25.40.10">
    <property type="entry name" value="Tetratricopeptide repeat domain"/>
    <property type="match status" value="2"/>
</dbReference>
<dbReference type="PANTHER" id="PTHR47691:SF3">
    <property type="entry name" value="HTH-TYPE TRANSCRIPTIONAL REGULATOR RV0890C-RELATED"/>
    <property type="match status" value="1"/>
</dbReference>
<protein>
    <submittedName>
        <fullName evidence="3">Tetratricopeptide repeat protein</fullName>
    </submittedName>
</protein>
<dbReference type="Pfam" id="PF13424">
    <property type="entry name" value="TPR_12"/>
    <property type="match status" value="1"/>
</dbReference>
<feature type="compositionally biased region" description="Basic and acidic residues" evidence="1">
    <location>
        <begin position="46"/>
        <end position="57"/>
    </location>
</feature>
<dbReference type="SMART" id="SM00530">
    <property type="entry name" value="HTH_XRE"/>
    <property type="match status" value="1"/>
</dbReference>
<name>A0AA90H8W5_9ACTN</name>